<reference evidence="2 4" key="1">
    <citation type="submission" date="2017-11" db="EMBL/GenBank/DDBJ databases">
        <title>De novo assembly and phasing of dikaryotic genomes from two isolates of Puccinia coronata f. sp. avenae, the causal agent of oat crown rust.</title>
        <authorList>
            <person name="Miller M.E."/>
            <person name="Zhang Y."/>
            <person name="Omidvar V."/>
            <person name="Sperschneider J."/>
            <person name="Schwessinger B."/>
            <person name="Raley C."/>
            <person name="Palmer J.M."/>
            <person name="Garnica D."/>
            <person name="Upadhyaya N."/>
            <person name="Rathjen J."/>
            <person name="Taylor J.M."/>
            <person name="Park R.F."/>
            <person name="Dodds P.N."/>
            <person name="Hirsch C.D."/>
            <person name="Kianian S.F."/>
            <person name="Figueroa M."/>
        </authorList>
    </citation>
    <scope>NUCLEOTIDE SEQUENCE [LARGE SCALE GENOMIC DNA]</scope>
    <source>
        <strain evidence="2">12NC29</strain>
    </source>
</reference>
<feature type="compositionally biased region" description="Polar residues" evidence="1">
    <location>
        <begin position="38"/>
        <end position="51"/>
    </location>
</feature>
<dbReference type="EMBL" id="PGCJ01000965">
    <property type="protein sequence ID" value="PLW12949.1"/>
    <property type="molecule type" value="Genomic_DNA"/>
</dbReference>
<keyword evidence="4" id="KW-1185">Reference proteome</keyword>
<comment type="caution">
    <text evidence="2">The sequence shown here is derived from an EMBL/GenBank/DDBJ whole genome shotgun (WGS) entry which is preliminary data.</text>
</comment>
<feature type="region of interest" description="Disordered" evidence="1">
    <location>
        <begin position="15"/>
        <end position="104"/>
    </location>
</feature>
<evidence type="ECO:0000256" key="1">
    <source>
        <dbReference type="SAM" id="MobiDB-lite"/>
    </source>
</evidence>
<accession>A0A2N5SIA3</accession>
<evidence type="ECO:0000313" key="4">
    <source>
        <dbReference type="Proteomes" id="UP000235388"/>
    </source>
</evidence>
<protein>
    <submittedName>
        <fullName evidence="2">Uncharacterized protein</fullName>
    </submittedName>
</protein>
<dbReference type="EMBL" id="PGCJ01000110">
    <property type="protein sequence ID" value="PLW47499.1"/>
    <property type="molecule type" value="Genomic_DNA"/>
</dbReference>
<dbReference type="Proteomes" id="UP000235388">
    <property type="component" value="Unassembled WGS sequence"/>
</dbReference>
<gene>
    <name evidence="3" type="ORF">PCANC_07829</name>
    <name evidence="2" type="ORF">PCANC_17796</name>
</gene>
<evidence type="ECO:0000313" key="2">
    <source>
        <dbReference type="EMBL" id="PLW12949.1"/>
    </source>
</evidence>
<dbReference type="AlphaFoldDB" id="A0A2N5SIA3"/>
<evidence type="ECO:0000313" key="3">
    <source>
        <dbReference type="EMBL" id="PLW47499.1"/>
    </source>
</evidence>
<sequence length="104" mass="10964">MIMYTLYCSNFPEGRSGEGANVHESPLEGKPAAACGRNRSTVPGPTGTSVTEGRILKAKTPAGEVFYGPPTSPKASRSPGASPYPPGWVFRAPDPSLSKYPRDP</sequence>
<proteinExistence type="predicted"/>
<name>A0A2N5SIA3_9BASI</name>
<organism evidence="2 4">
    <name type="scientific">Puccinia coronata f. sp. avenae</name>
    <dbReference type="NCBI Taxonomy" id="200324"/>
    <lineage>
        <taxon>Eukaryota</taxon>
        <taxon>Fungi</taxon>
        <taxon>Dikarya</taxon>
        <taxon>Basidiomycota</taxon>
        <taxon>Pucciniomycotina</taxon>
        <taxon>Pucciniomycetes</taxon>
        <taxon>Pucciniales</taxon>
        <taxon>Pucciniaceae</taxon>
        <taxon>Puccinia</taxon>
    </lineage>
</organism>